<dbReference type="PANTHER" id="PTHR42873:SF1">
    <property type="entry name" value="S-ADENOSYLMETHIONINE-DEPENDENT METHYLTRANSFERASE DOMAIN-CONTAINING PROTEIN"/>
    <property type="match status" value="1"/>
</dbReference>
<evidence type="ECO:0000256" key="2">
    <source>
        <dbReference type="ARBA" id="ARBA00022490"/>
    </source>
</evidence>
<dbReference type="GO" id="GO:0032259">
    <property type="term" value="P:methylation"/>
    <property type="evidence" value="ECO:0007669"/>
    <property type="project" value="UniProtKB-KW"/>
</dbReference>
<name>A0A2G6K8S7_9ACTN</name>
<dbReference type="InterPro" id="IPR036974">
    <property type="entry name" value="PUA_sf"/>
</dbReference>
<keyword evidence="3" id="KW-0489">Methyltransferase</keyword>
<dbReference type="EMBL" id="PDSL01000054">
    <property type="protein sequence ID" value="PIE32063.1"/>
    <property type="molecule type" value="Genomic_DNA"/>
</dbReference>
<evidence type="ECO:0000256" key="6">
    <source>
        <dbReference type="ARBA" id="ARBA00038091"/>
    </source>
</evidence>
<dbReference type="AlphaFoldDB" id="A0A2G6K8S7"/>
<evidence type="ECO:0000313" key="9">
    <source>
        <dbReference type="EMBL" id="PIE32063.1"/>
    </source>
</evidence>
<feature type="domain" description="RlmI-like PUA" evidence="8">
    <location>
        <begin position="15"/>
        <end position="77"/>
    </location>
</feature>
<dbReference type="InterPro" id="IPR019614">
    <property type="entry name" value="SAM-dep_methyl-trfase"/>
</dbReference>
<comment type="caution">
    <text evidence="9">The sequence shown here is derived from an EMBL/GenBank/DDBJ whole genome shotgun (WGS) entry which is preliminary data.</text>
</comment>
<protein>
    <submittedName>
        <fullName evidence="9">Uncharacterized protein</fullName>
    </submittedName>
</protein>
<reference evidence="9 10" key="1">
    <citation type="submission" date="2017-10" db="EMBL/GenBank/DDBJ databases">
        <title>Novel microbial diversity and functional potential in the marine mammal oral microbiome.</title>
        <authorList>
            <person name="Dudek N.K."/>
            <person name="Sun C.L."/>
            <person name="Burstein D."/>
            <person name="Kantor R.S."/>
            <person name="Aliaga Goltsman D.S."/>
            <person name="Bik E.M."/>
            <person name="Thomas B.C."/>
            <person name="Banfield J.F."/>
            <person name="Relman D.A."/>
        </authorList>
    </citation>
    <scope>NUCLEOTIDE SEQUENCE [LARGE SCALE GENOMIC DNA]</scope>
    <source>
        <strain evidence="9">DOLJORAL78_61_10</strain>
    </source>
</reference>
<evidence type="ECO:0000256" key="5">
    <source>
        <dbReference type="ARBA" id="ARBA00022691"/>
    </source>
</evidence>
<dbReference type="PANTHER" id="PTHR42873">
    <property type="entry name" value="RIBOSOMAL RNA LARGE SUBUNIT METHYLTRANSFERASE"/>
    <property type="match status" value="1"/>
</dbReference>
<dbReference type="GO" id="GO:0003723">
    <property type="term" value="F:RNA binding"/>
    <property type="evidence" value="ECO:0007669"/>
    <property type="project" value="InterPro"/>
</dbReference>
<dbReference type="GO" id="GO:0005737">
    <property type="term" value="C:cytoplasm"/>
    <property type="evidence" value="ECO:0007669"/>
    <property type="project" value="UniProtKB-SubCell"/>
</dbReference>
<gene>
    <name evidence="9" type="ORF">CSA55_04155</name>
</gene>
<sequence>MTDLAAARSDRRLAVRVSRDAQRQIRGGSPWLYDGSIRSVSHDGKIGDLAVIFDDRRRFVAIGLWDPSSPIRVKILHQGKPTPIDGAFWRERCRVAADRRASLIESSSTDAYRWVHGENDGLPGLVVDRYRDTLVIKIYSAAWGPYLLDLIEALQDTAVEPVSRVVFRSARSVSIGIDDGTTLVGTPPDGPIRFVERGLEMEADVVRGQKTGHFLDQRDNRAMVRSMSSGRRVLDVFASTGGFALSAAAGGARSVHLVDQSAPALATAQRNFDANRAIAEVNQCAVEMTVGDAFDVLERLNSVGESYDLVIVDPPSFASNRATIGRALAAYGRLTRLALGVLEPGGRLVQASCSSRVGTDEFVSTVMRSASSTGRRLVEFRRTGHGVDHPIGFEHGAYLDCIVLDDLG</sequence>
<accession>A0A2G6K8S7</accession>
<dbReference type="Pfam" id="PF10672">
    <property type="entry name" value="Methyltrans_SAM"/>
    <property type="match status" value="1"/>
</dbReference>
<dbReference type="CDD" id="cd21153">
    <property type="entry name" value="PUA_RlmI"/>
    <property type="match status" value="1"/>
</dbReference>
<keyword evidence="5" id="KW-0949">S-adenosyl-L-methionine</keyword>
<dbReference type="InterPro" id="IPR029063">
    <property type="entry name" value="SAM-dependent_MTases_sf"/>
</dbReference>
<evidence type="ECO:0000259" key="8">
    <source>
        <dbReference type="Pfam" id="PF17785"/>
    </source>
</evidence>
<evidence type="ECO:0000313" key="10">
    <source>
        <dbReference type="Proteomes" id="UP000230914"/>
    </source>
</evidence>
<dbReference type="Gene3D" id="3.30.750.80">
    <property type="entry name" value="RNA methyltransferase domain (HRMD) like"/>
    <property type="match status" value="1"/>
</dbReference>
<keyword evidence="4" id="KW-0808">Transferase</keyword>
<evidence type="ECO:0000256" key="3">
    <source>
        <dbReference type="ARBA" id="ARBA00022603"/>
    </source>
</evidence>
<dbReference type="Pfam" id="PF17785">
    <property type="entry name" value="PUA_3"/>
    <property type="match status" value="1"/>
</dbReference>
<evidence type="ECO:0000256" key="4">
    <source>
        <dbReference type="ARBA" id="ARBA00022679"/>
    </source>
</evidence>
<evidence type="ECO:0000256" key="1">
    <source>
        <dbReference type="ARBA" id="ARBA00004496"/>
    </source>
</evidence>
<keyword evidence="2" id="KW-0963">Cytoplasm</keyword>
<organism evidence="9 10">
    <name type="scientific">Ilumatobacter coccineus</name>
    <dbReference type="NCBI Taxonomy" id="467094"/>
    <lineage>
        <taxon>Bacteria</taxon>
        <taxon>Bacillati</taxon>
        <taxon>Actinomycetota</taxon>
        <taxon>Acidimicrobiia</taxon>
        <taxon>Acidimicrobiales</taxon>
        <taxon>Ilumatobacteraceae</taxon>
        <taxon>Ilumatobacter</taxon>
    </lineage>
</organism>
<dbReference type="SUPFAM" id="SSF88697">
    <property type="entry name" value="PUA domain-like"/>
    <property type="match status" value="1"/>
</dbReference>
<dbReference type="PROSITE" id="PS50890">
    <property type="entry name" value="PUA"/>
    <property type="match status" value="1"/>
</dbReference>
<dbReference type="GO" id="GO:0008168">
    <property type="term" value="F:methyltransferase activity"/>
    <property type="evidence" value="ECO:0007669"/>
    <property type="project" value="UniProtKB-KW"/>
</dbReference>
<proteinExistence type="inferred from homology"/>
<dbReference type="InterPro" id="IPR041532">
    <property type="entry name" value="RlmI-like_PUA"/>
</dbReference>
<dbReference type="InterPro" id="IPR015947">
    <property type="entry name" value="PUA-like_sf"/>
</dbReference>
<comment type="similarity">
    <text evidence="6">Belongs to the methyltransferase superfamily. RlmI family.</text>
</comment>
<dbReference type="Gene3D" id="2.30.130.10">
    <property type="entry name" value="PUA domain"/>
    <property type="match status" value="1"/>
</dbReference>
<dbReference type="CDD" id="cd11572">
    <property type="entry name" value="RlmI_M_like"/>
    <property type="match status" value="1"/>
</dbReference>
<feature type="domain" description="S-adenosylmethionine-dependent methyltransferase" evidence="7">
    <location>
        <begin position="193"/>
        <end position="372"/>
    </location>
</feature>
<dbReference type="Proteomes" id="UP000230914">
    <property type="component" value="Unassembled WGS sequence"/>
</dbReference>
<dbReference type="Gene3D" id="3.40.50.150">
    <property type="entry name" value="Vaccinia Virus protein VP39"/>
    <property type="match status" value="1"/>
</dbReference>
<dbReference type="CDD" id="cd02440">
    <property type="entry name" value="AdoMet_MTases"/>
    <property type="match status" value="1"/>
</dbReference>
<evidence type="ECO:0000259" key="7">
    <source>
        <dbReference type="Pfam" id="PF10672"/>
    </source>
</evidence>
<dbReference type="SUPFAM" id="SSF53335">
    <property type="entry name" value="S-adenosyl-L-methionine-dependent methyltransferases"/>
    <property type="match status" value="1"/>
</dbReference>
<comment type="subcellular location">
    <subcellularLocation>
        <location evidence="1">Cytoplasm</location>
    </subcellularLocation>
</comment>